<dbReference type="EMBL" id="ADGP01000003">
    <property type="protein sequence ID" value="EFD94816.1"/>
    <property type="molecule type" value="Genomic_DNA"/>
</dbReference>
<dbReference type="Proteomes" id="UP000004018">
    <property type="component" value="Unassembled WGS sequence"/>
</dbReference>
<evidence type="ECO:0000313" key="4">
    <source>
        <dbReference type="EMBL" id="EFD94816.1"/>
    </source>
</evidence>
<comment type="caution">
    <text evidence="4">The sequence shown here is derived from an EMBL/GenBank/DDBJ whole genome shotgun (WGS) entry which is preliminary data.</text>
</comment>
<dbReference type="GO" id="GO:0046872">
    <property type="term" value="F:metal ion binding"/>
    <property type="evidence" value="ECO:0007669"/>
    <property type="project" value="UniProtKB-KW"/>
</dbReference>
<dbReference type="InterPro" id="IPR050197">
    <property type="entry name" value="Aldolase_class_II_sugar_metab"/>
</dbReference>
<name>D3LSM9_9FIRM</name>
<keyword evidence="2" id="KW-0456">Lyase</keyword>
<keyword evidence="1" id="KW-0479">Metal-binding</keyword>
<dbReference type="PANTHER" id="PTHR22789:SF0">
    <property type="entry name" value="3-OXO-TETRONATE 4-PHOSPHATE DECARBOXYLASE-RELATED"/>
    <property type="match status" value="1"/>
</dbReference>
<dbReference type="PANTHER" id="PTHR22789">
    <property type="entry name" value="FUCULOSE PHOSPHATE ALDOLASE"/>
    <property type="match status" value="1"/>
</dbReference>
<dbReference type="GO" id="GO:0016832">
    <property type="term" value="F:aldehyde-lyase activity"/>
    <property type="evidence" value="ECO:0007669"/>
    <property type="project" value="TreeGrafter"/>
</dbReference>
<accession>D3LSM9</accession>
<gene>
    <name evidence="4" type="ORF">HMPREF0889_0968</name>
    <name evidence="5" type="ORF">HMPREF1039_1325</name>
</gene>
<dbReference type="InterPro" id="IPR036409">
    <property type="entry name" value="Aldolase_II/adducin_N_sf"/>
</dbReference>
<reference evidence="5 7" key="3">
    <citation type="submission" date="2011-04" db="EMBL/GenBank/DDBJ databases">
        <authorList>
            <person name="Harkins D.M."/>
            <person name="Madupu R."/>
            <person name="Durkin A.S."/>
            <person name="Torralba M."/>
            <person name="Methe B."/>
            <person name="Sutton G.G."/>
            <person name="Nelson K.E."/>
        </authorList>
    </citation>
    <scope>NUCLEOTIDE SEQUENCE [LARGE SCALE GENOMIC DNA]</scope>
    <source>
        <strain evidence="5 7">UPII 199-6</strain>
    </source>
</reference>
<reference evidence="6" key="1">
    <citation type="submission" date="2009-12" db="EMBL/GenBank/DDBJ databases">
        <title>Sequence of Clostridiales genomosp. BVAB3 str. UPII9-5.</title>
        <authorList>
            <person name="Madupu R."/>
            <person name="Durkin A.S."/>
            <person name="Torralba M."/>
            <person name="Methe B."/>
            <person name="Sutton G.G."/>
            <person name="Strausberg R.L."/>
            <person name="Nelson K.E."/>
        </authorList>
    </citation>
    <scope>NUCLEOTIDE SEQUENCE [LARGE SCALE GENOMIC DNA]</scope>
    <source>
        <strain evidence="6">28L</strain>
    </source>
</reference>
<dbReference type="Pfam" id="PF00596">
    <property type="entry name" value="Aldolase_II"/>
    <property type="match status" value="1"/>
</dbReference>
<dbReference type="GO" id="GO:0019323">
    <property type="term" value="P:pentose catabolic process"/>
    <property type="evidence" value="ECO:0007669"/>
    <property type="project" value="TreeGrafter"/>
</dbReference>
<feature type="domain" description="Class II aldolase/adducin N-terminal" evidence="3">
    <location>
        <begin position="5"/>
        <end position="181"/>
    </location>
</feature>
<organism evidence="4 6">
    <name type="scientific">Megasphaera lornae</name>
    <dbReference type="NCBI Taxonomy" id="1000568"/>
    <lineage>
        <taxon>Bacteria</taxon>
        <taxon>Bacillati</taxon>
        <taxon>Bacillota</taxon>
        <taxon>Negativicutes</taxon>
        <taxon>Veillonellales</taxon>
        <taxon>Veillonellaceae</taxon>
        <taxon>Megasphaera</taxon>
    </lineage>
</organism>
<dbReference type="eggNOG" id="COG0235">
    <property type="taxonomic scope" value="Bacteria"/>
</dbReference>
<evidence type="ECO:0000256" key="2">
    <source>
        <dbReference type="ARBA" id="ARBA00023239"/>
    </source>
</evidence>
<proteinExistence type="predicted"/>
<evidence type="ECO:0000259" key="3">
    <source>
        <dbReference type="SMART" id="SM01007"/>
    </source>
</evidence>
<protein>
    <submittedName>
        <fullName evidence="4">L-ribulose-5-phosphate 4-epimerase</fullName>
    </submittedName>
</protein>
<dbReference type="STRING" id="699218.HMPREF0889_0968"/>
<sequence>MKRKKELCCIGKKMKEVSLVAACDGNISYRRADGTIIITPSGVPKGEIKKKDLLHVTAAGTLIEGNGKPSSEMALHIQIYIKRPDVNAIVHAHPVTATAVSIAGIPFPDHVVTEADLVLGHVPTIPYAAPGTSELAYAAAEVMAQANVALLARHGAVAVGDSLRQAFYRMETLETVAKMYREALIFSSFSQPEKEHNISPQELAALFHLE</sequence>
<dbReference type="EMBL" id="AFIJ01000018">
    <property type="protein sequence ID" value="EGL41038.1"/>
    <property type="molecule type" value="Genomic_DNA"/>
</dbReference>
<dbReference type="AlphaFoldDB" id="D3LSM9"/>
<evidence type="ECO:0000313" key="5">
    <source>
        <dbReference type="EMBL" id="EGL41038.1"/>
    </source>
</evidence>
<dbReference type="InterPro" id="IPR001303">
    <property type="entry name" value="Aldolase_II/adducin_N"/>
</dbReference>
<dbReference type="Gene3D" id="3.40.225.10">
    <property type="entry name" value="Class II aldolase/adducin N-terminal domain"/>
    <property type="match status" value="1"/>
</dbReference>
<evidence type="ECO:0000256" key="1">
    <source>
        <dbReference type="ARBA" id="ARBA00022723"/>
    </source>
</evidence>
<dbReference type="Proteomes" id="UP000003242">
    <property type="component" value="Unassembled WGS sequence"/>
</dbReference>
<dbReference type="RefSeq" id="WP_007390851.1">
    <property type="nucleotide sequence ID" value="NZ_ADGP01000003.1"/>
</dbReference>
<evidence type="ECO:0000313" key="7">
    <source>
        <dbReference type="Proteomes" id="UP000004018"/>
    </source>
</evidence>
<dbReference type="GO" id="GO:0005829">
    <property type="term" value="C:cytosol"/>
    <property type="evidence" value="ECO:0007669"/>
    <property type="project" value="TreeGrafter"/>
</dbReference>
<evidence type="ECO:0000313" key="6">
    <source>
        <dbReference type="Proteomes" id="UP000003242"/>
    </source>
</evidence>
<dbReference type="SMART" id="SM01007">
    <property type="entry name" value="Aldolase_II"/>
    <property type="match status" value="1"/>
</dbReference>
<reference evidence="4" key="2">
    <citation type="submission" date="2009-12" db="EMBL/GenBank/DDBJ databases">
        <authorList>
            <person name="Madupu R."/>
            <person name="Durkin A.S."/>
            <person name="Torralba M."/>
            <person name="Methe B."/>
            <person name="Sutton G.G."/>
            <person name="Strausberg R.L."/>
            <person name="Nelson K.E."/>
        </authorList>
    </citation>
    <scope>NUCLEOTIDE SEQUENCE</scope>
    <source>
        <strain evidence="4">28L</strain>
    </source>
</reference>
<dbReference type="SUPFAM" id="SSF53639">
    <property type="entry name" value="AraD/HMP-PK domain-like"/>
    <property type="match status" value="1"/>
</dbReference>
<keyword evidence="7" id="KW-1185">Reference proteome</keyword>
<dbReference type="OrthoDB" id="9794581at2"/>